<dbReference type="Pfam" id="PF05036">
    <property type="entry name" value="SPOR"/>
    <property type="match status" value="1"/>
</dbReference>
<evidence type="ECO:0000256" key="1">
    <source>
        <dbReference type="SAM" id="Phobius"/>
    </source>
</evidence>
<gene>
    <name evidence="3" type="ORF">GJU40_04475</name>
</gene>
<dbReference type="InterPro" id="IPR036680">
    <property type="entry name" value="SPOR-like_sf"/>
</dbReference>
<reference evidence="3 4" key="1">
    <citation type="submission" date="2019-11" db="EMBL/GenBank/DDBJ databases">
        <title>Bacillus lacus genome.</title>
        <authorList>
            <person name="Allen C.J."/>
            <person name="Newman J.D."/>
        </authorList>
    </citation>
    <scope>NUCLEOTIDE SEQUENCE [LARGE SCALE GENOMIC DNA]</scope>
    <source>
        <strain evidence="3 4">KCTC 33946</strain>
    </source>
</reference>
<dbReference type="GO" id="GO:0042834">
    <property type="term" value="F:peptidoglycan binding"/>
    <property type="evidence" value="ECO:0007669"/>
    <property type="project" value="InterPro"/>
</dbReference>
<keyword evidence="1" id="KW-1133">Transmembrane helix</keyword>
<proteinExistence type="predicted"/>
<name>A0A7X2IYF4_9BACI</name>
<keyword evidence="4" id="KW-1185">Reference proteome</keyword>
<dbReference type="EMBL" id="WKKI01000004">
    <property type="protein sequence ID" value="MRX71428.1"/>
    <property type="molecule type" value="Genomic_DNA"/>
</dbReference>
<keyword evidence="1" id="KW-0812">Transmembrane</keyword>
<organism evidence="3 4">
    <name type="scientific">Metabacillus lacus</name>
    <dbReference type="NCBI Taxonomy" id="1983721"/>
    <lineage>
        <taxon>Bacteria</taxon>
        <taxon>Bacillati</taxon>
        <taxon>Bacillota</taxon>
        <taxon>Bacilli</taxon>
        <taxon>Bacillales</taxon>
        <taxon>Bacillaceae</taxon>
        <taxon>Metabacillus</taxon>
    </lineage>
</organism>
<dbReference type="RefSeq" id="WP_154306549.1">
    <property type="nucleotide sequence ID" value="NZ_WKKI01000004.1"/>
</dbReference>
<comment type="caution">
    <text evidence="3">The sequence shown here is derived from an EMBL/GenBank/DDBJ whole genome shotgun (WGS) entry which is preliminary data.</text>
</comment>
<dbReference type="InterPro" id="IPR007730">
    <property type="entry name" value="SPOR-like_dom"/>
</dbReference>
<feature type="transmembrane region" description="Helical" evidence="1">
    <location>
        <begin position="111"/>
        <end position="130"/>
    </location>
</feature>
<dbReference type="AlphaFoldDB" id="A0A7X2IYF4"/>
<accession>A0A7X2IYF4</accession>
<feature type="domain" description="SPOR" evidence="2">
    <location>
        <begin position="178"/>
        <end position="211"/>
    </location>
</feature>
<dbReference type="OrthoDB" id="2938787at2"/>
<evidence type="ECO:0000313" key="4">
    <source>
        <dbReference type="Proteomes" id="UP000448867"/>
    </source>
</evidence>
<sequence length="334" mass="34869">MDKQRAETIKVKINGEERVVPFPGSNGDTAGQPFLSSWEQKVQAEKETAGAEQEEEEFPWMLADSSELFQEEDPKVVTPFKRKGNEKGNNKTYSYAGSKGSINPAFPIKKFAVTALLAIVVGACFGTLALKMISSGALPAEGSPAVISVDGTPALSEDAASGEKEAPAAGAGEGSYQSHVVQLGKYSSKEGADAVAAKMKDSGFAAAVFSAEDAYFVYGGVAKEKAITDSLSTVYSAASIEAWGGKNVSLSYDASQSELIQQFEVLSSASAELISGGKAPDLKASVAVLKDAAAKSETAASLLAAAEIMQSDASQKGGWKAQQLLLETMQVLQK</sequence>
<evidence type="ECO:0000313" key="3">
    <source>
        <dbReference type="EMBL" id="MRX71428.1"/>
    </source>
</evidence>
<protein>
    <recommendedName>
        <fullName evidence="2">SPOR domain-containing protein</fullName>
    </recommendedName>
</protein>
<dbReference type="Proteomes" id="UP000448867">
    <property type="component" value="Unassembled WGS sequence"/>
</dbReference>
<evidence type="ECO:0000259" key="2">
    <source>
        <dbReference type="Pfam" id="PF05036"/>
    </source>
</evidence>
<keyword evidence="1" id="KW-0472">Membrane</keyword>
<dbReference type="SUPFAM" id="SSF110997">
    <property type="entry name" value="Sporulation related repeat"/>
    <property type="match status" value="1"/>
</dbReference>